<evidence type="ECO:0000256" key="8">
    <source>
        <dbReference type="ARBA" id="ARBA00023012"/>
    </source>
</evidence>
<dbReference type="GO" id="GO:0016020">
    <property type="term" value="C:membrane"/>
    <property type="evidence" value="ECO:0007669"/>
    <property type="project" value="InterPro"/>
</dbReference>
<dbReference type="Pfam" id="PF07730">
    <property type="entry name" value="HisKA_3"/>
    <property type="match status" value="1"/>
</dbReference>
<dbReference type="Proteomes" id="UP000231791">
    <property type="component" value="Chromosome"/>
</dbReference>
<keyword evidence="5" id="KW-0547">Nucleotide-binding</keyword>
<evidence type="ECO:0000256" key="3">
    <source>
        <dbReference type="ARBA" id="ARBA00022553"/>
    </source>
</evidence>
<dbReference type="InterPro" id="IPR050482">
    <property type="entry name" value="Sensor_HK_TwoCompSys"/>
</dbReference>
<proteinExistence type="predicted"/>
<reference evidence="11 12" key="1">
    <citation type="submission" date="2017-11" db="EMBL/GenBank/DDBJ databases">
        <title>Complete genome sequence of Streptomyces lavendulae subsp. lavendulae CCM 3239 (formerly 'Streptomyces aureofaciens CCM 3239'), the producer of the angucycline-type antibiotic auricin.</title>
        <authorList>
            <person name="Busche T."/>
            <person name="Novakova R."/>
            <person name="Al'Dilaimi A."/>
            <person name="Homerova D."/>
            <person name="Feckova L."/>
            <person name="Rezuchova B."/>
            <person name="Mingyar E."/>
            <person name="Csolleiova D."/>
            <person name="Bekeova C."/>
            <person name="Winkler A."/>
            <person name="Sevcikova B."/>
            <person name="Kalinowski J."/>
            <person name="Kormanec J."/>
            <person name="Ruckert C."/>
        </authorList>
    </citation>
    <scope>NUCLEOTIDE SEQUENCE [LARGE SCALE GENOMIC DNA]</scope>
    <source>
        <strain evidence="11 12">CCM 3239</strain>
    </source>
</reference>
<dbReference type="GeneID" id="49387704"/>
<keyword evidence="4 11" id="KW-0808">Transferase</keyword>
<organism evidence="11 12">
    <name type="scientific">Streptomyces lavendulae subsp. lavendulae</name>
    <dbReference type="NCBI Taxonomy" id="58340"/>
    <lineage>
        <taxon>Bacteria</taxon>
        <taxon>Bacillati</taxon>
        <taxon>Actinomycetota</taxon>
        <taxon>Actinomycetes</taxon>
        <taxon>Kitasatosporales</taxon>
        <taxon>Streptomycetaceae</taxon>
        <taxon>Streptomyces</taxon>
    </lineage>
</organism>
<accession>A0A2K8PS87</accession>
<evidence type="ECO:0000256" key="1">
    <source>
        <dbReference type="ARBA" id="ARBA00000085"/>
    </source>
</evidence>
<evidence type="ECO:0000256" key="4">
    <source>
        <dbReference type="ARBA" id="ARBA00022679"/>
    </source>
</evidence>
<dbReference type="EC" id="2.7.13.3" evidence="2"/>
<dbReference type="KEGG" id="slx:SLAV_33620"/>
<keyword evidence="8" id="KW-0902">Two-component regulatory system</keyword>
<keyword evidence="6 11" id="KW-0418">Kinase</keyword>
<sequence>MTTRGALRRTYTWIAAHTPWSAWAWRNTAFAAAAIVPTLPLVLGSALLVAAPGHTPNLLLLAVVGSPLLTGVQRSRFRSLLGLDIPPVVREHPWTTARGLAERLRSESIWRQYGYHLVAAPLVAAGAALLVLAWAAGAVAASVYAWAWMLPVDEPFGPPTGWQAQYDTITVLGALLLLAAPWAAAALTRLDAAAAAALLGPNRARELERRVEDLAESRAGVLDAADLERRRIERDLHDGAQQRLVSLAMNLGIARATLPDLPPEARAVIDEAHREAKEAIEELGNLVRGLHPAVLEDRGLDAALSGIAARAPLPVELTVDIAVRPGPTIEAVAYFVVSETLANVAKHARARRCSVAIARVTGARGDLLRIVVTDDGVGGADPAGGSGLVGLRKRVGSVDGTILINSPLGGPTVVTVELPCGL</sequence>
<dbReference type="GO" id="GO:0005524">
    <property type="term" value="F:ATP binding"/>
    <property type="evidence" value="ECO:0007669"/>
    <property type="project" value="UniProtKB-KW"/>
</dbReference>
<evidence type="ECO:0000313" key="12">
    <source>
        <dbReference type="Proteomes" id="UP000231791"/>
    </source>
</evidence>
<dbReference type="EMBL" id="CP024985">
    <property type="protein sequence ID" value="ATZ28495.1"/>
    <property type="molecule type" value="Genomic_DNA"/>
</dbReference>
<dbReference type="AlphaFoldDB" id="A0A2K8PS87"/>
<feature type="domain" description="Signal transduction histidine kinase subgroup 3 dimerisation and phosphoacceptor" evidence="9">
    <location>
        <begin position="228"/>
        <end position="295"/>
    </location>
</feature>
<evidence type="ECO:0000256" key="5">
    <source>
        <dbReference type="ARBA" id="ARBA00022741"/>
    </source>
</evidence>
<dbReference type="OrthoDB" id="5242012at2"/>
<evidence type="ECO:0000256" key="6">
    <source>
        <dbReference type="ARBA" id="ARBA00022777"/>
    </source>
</evidence>
<dbReference type="Gene3D" id="1.20.5.1930">
    <property type="match status" value="1"/>
</dbReference>
<keyword evidence="7" id="KW-0067">ATP-binding</keyword>
<evidence type="ECO:0000256" key="7">
    <source>
        <dbReference type="ARBA" id="ARBA00022840"/>
    </source>
</evidence>
<dbReference type="GO" id="GO:0000155">
    <property type="term" value="F:phosphorelay sensor kinase activity"/>
    <property type="evidence" value="ECO:0007669"/>
    <property type="project" value="InterPro"/>
</dbReference>
<dbReference type="Pfam" id="PF13796">
    <property type="entry name" value="Sensor"/>
    <property type="match status" value="1"/>
</dbReference>
<feature type="domain" description="Putative sensor" evidence="10">
    <location>
        <begin position="32"/>
        <end position="199"/>
    </location>
</feature>
<dbReference type="InterPro" id="IPR025828">
    <property type="entry name" value="Put_sensor_dom"/>
</dbReference>
<keyword evidence="3" id="KW-0597">Phosphoprotein</keyword>
<dbReference type="GO" id="GO:0046983">
    <property type="term" value="F:protein dimerization activity"/>
    <property type="evidence" value="ECO:0007669"/>
    <property type="project" value="InterPro"/>
</dbReference>
<protein>
    <recommendedName>
        <fullName evidence="2">histidine kinase</fullName>
        <ecNumber evidence="2">2.7.13.3</ecNumber>
    </recommendedName>
</protein>
<dbReference type="InterPro" id="IPR011712">
    <property type="entry name" value="Sig_transdc_His_kin_sub3_dim/P"/>
</dbReference>
<evidence type="ECO:0000313" key="11">
    <source>
        <dbReference type="EMBL" id="ATZ28495.1"/>
    </source>
</evidence>
<name>A0A2K8PS87_STRLA</name>
<dbReference type="CDD" id="cd16917">
    <property type="entry name" value="HATPase_UhpB-NarQ-NarX-like"/>
    <property type="match status" value="1"/>
</dbReference>
<gene>
    <name evidence="11" type="primary">nreB5</name>
    <name evidence="11" type="ORF">SLAV_33620</name>
</gene>
<dbReference type="PANTHER" id="PTHR24421:SF10">
    <property type="entry name" value="NITRATE_NITRITE SENSOR PROTEIN NARQ"/>
    <property type="match status" value="1"/>
</dbReference>
<dbReference type="PANTHER" id="PTHR24421">
    <property type="entry name" value="NITRATE/NITRITE SENSOR PROTEIN NARX-RELATED"/>
    <property type="match status" value="1"/>
</dbReference>
<evidence type="ECO:0000256" key="2">
    <source>
        <dbReference type="ARBA" id="ARBA00012438"/>
    </source>
</evidence>
<dbReference type="InterPro" id="IPR036890">
    <property type="entry name" value="HATPase_C_sf"/>
</dbReference>
<keyword evidence="12" id="KW-1185">Reference proteome</keyword>
<dbReference type="RefSeq" id="WP_078950474.1">
    <property type="nucleotide sequence ID" value="NZ_CP024985.1"/>
</dbReference>
<evidence type="ECO:0000259" key="10">
    <source>
        <dbReference type="Pfam" id="PF13796"/>
    </source>
</evidence>
<dbReference type="Gene3D" id="3.30.565.10">
    <property type="entry name" value="Histidine kinase-like ATPase, C-terminal domain"/>
    <property type="match status" value="1"/>
</dbReference>
<dbReference type="SUPFAM" id="SSF55874">
    <property type="entry name" value="ATPase domain of HSP90 chaperone/DNA topoisomerase II/histidine kinase"/>
    <property type="match status" value="1"/>
</dbReference>
<comment type="catalytic activity">
    <reaction evidence="1">
        <text>ATP + protein L-histidine = ADP + protein N-phospho-L-histidine.</text>
        <dbReference type="EC" id="2.7.13.3"/>
    </reaction>
</comment>
<evidence type="ECO:0000259" key="9">
    <source>
        <dbReference type="Pfam" id="PF07730"/>
    </source>
</evidence>